<proteinExistence type="predicted"/>
<dbReference type="SMART" id="SM00138">
    <property type="entry name" value="MeTrc"/>
    <property type="match status" value="1"/>
</dbReference>
<dbReference type="EC" id="2.1.1.80" evidence="2"/>
<sequence length="295" mass="33096">MRDTIPGARAARSQTTPSSRERAGRPADAPAFQAGIAHDEYLALCERVRRLSGVDLLQYKRQQMERRIRTWASRRGTPDLAAYTQRLAAEPEELEAFLDRVTINVSEMWRHPEQFGHVERTILAELAAAGPVRMWSAGCSYGAEAYTLAAIARATIARADVSIKGTDLDGRMVKRARDGVFSAADARLAPKDMLKRFFDPRGDDGWAAKPELKRLMTFEVGDLLRMPIREGAQELVFCRNTVIYFNQEARDALHERLARSLRVGGYLVVGTSERVTNARQLGLVSPFPFIYRKTA</sequence>
<dbReference type="SUPFAM" id="SSF47757">
    <property type="entry name" value="Chemotaxis receptor methyltransferase CheR, N-terminal domain"/>
    <property type="match status" value="1"/>
</dbReference>
<dbReference type="InterPro" id="IPR000780">
    <property type="entry name" value="CheR_MeTrfase"/>
</dbReference>
<gene>
    <name evidence="8" type="ORF">AVDCRST_MAG65-2066</name>
</gene>
<dbReference type="PROSITE" id="PS50123">
    <property type="entry name" value="CHER"/>
    <property type="match status" value="1"/>
</dbReference>
<evidence type="ECO:0000256" key="4">
    <source>
        <dbReference type="ARBA" id="ARBA00022679"/>
    </source>
</evidence>
<evidence type="ECO:0000256" key="2">
    <source>
        <dbReference type="ARBA" id="ARBA00012534"/>
    </source>
</evidence>
<dbReference type="Gene3D" id="3.40.50.150">
    <property type="entry name" value="Vaccinia Virus protein VP39"/>
    <property type="match status" value="1"/>
</dbReference>
<accession>A0A6J4S7V8</accession>
<dbReference type="InterPro" id="IPR022641">
    <property type="entry name" value="CheR_N"/>
</dbReference>
<dbReference type="Gene3D" id="1.10.155.10">
    <property type="entry name" value="Chemotaxis receptor methyltransferase CheR, N-terminal domain"/>
    <property type="match status" value="1"/>
</dbReference>
<protein>
    <recommendedName>
        <fullName evidence="2">protein-glutamate O-methyltransferase</fullName>
        <ecNumber evidence="2">2.1.1.80</ecNumber>
    </recommendedName>
</protein>
<dbReference type="SUPFAM" id="SSF53335">
    <property type="entry name" value="S-adenosyl-L-methionine-dependent methyltransferases"/>
    <property type="match status" value="1"/>
</dbReference>
<evidence type="ECO:0000256" key="3">
    <source>
        <dbReference type="ARBA" id="ARBA00022603"/>
    </source>
</evidence>
<comment type="catalytic activity">
    <reaction evidence="1">
        <text>L-glutamyl-[protein] + S-adenosyl-L-methionine = [protein]-L-glutamate 5-O-methyl ester + S-adenosyl-L-homocysteine</text>
        <dbReference type="Rhea" id="RHEA:24452"/>
        <dbReference type="Rhea" id="RHEA-COMP:10208"/>
        <dbReference type="Rhea" id="RHEA-COMP:10311"/>
        <dbReference type="ChEBI" id="CHEBI:29973"/>
        <dbReference type="ChEBI" id="CHEBI:57856"/>
        <dbReference type="ChEBI" id="CHEBI:59789"/>
        <dbReference type="ChEBI" id="CHEBI:82795"/>
        <dbReference type="EC" id="2.1.1.80"/>
    </reaction>
</comment>
<evidence type="ECO:0000259" key="7">
    <source>
        <dbReference type="PROSITE" id="PS50123"/>
    </source>
</evidence>
<evidence type="ECO:0000256" key="1">
    <source>
        <dbReference type="ARBA" id="ARBA00001541"/>
    </source>
</evidence>
<dbReference type="InterPro" id="IPR036804">
    <property type="entry name" value="CheR_N_sf"/>
</dbReference>
<reference evidence="8" key="1">
    <citation type="submission" date="2020-02" db="EMBL/GenBank/DDBJ databases">
        <authorList>
            <person name="Meier V. D."/>
        </authorList>
    </citation>
    <scope>NUCLEOTIDE SEQUENCE</scope>
    <source>
        <strain evidence="8">AVDCRST_MAG65</strain>
    </source>
</reference>
<dbReference type="PANTHER" id="PTHR24422:SF19">
    <property type="entry name" value="CHEMOTAXIS PROTEIN METHYLTRANSFERASE"/>
    <property type="match status" value="1"/>
</dbReference>
<dbReference type="GO" id="GO:0032259">
    <property type="term" value="P:methylation"/>
    <property type="evidence" value="ECO:0007669"/>
    <property type="project" value="UniProtKB-KW"/>
</dbReference>
<evidence type="ECO:0000256" key="6">
    <source>
        <dbReference type="SAM" id="MobiDB-lite"/>
    </source>
</evidence>
<dbReference type="AlphaFoldDB" id="A0A6J4S7V8"/>
<evidence type="ECO:0000313" key="8">
    <source>
        <dbReference type="EMBL" id="CAA9491793.1"/>
    </source>
</evidence>
<organism evidence="8">
    <name type="scientific">uncultured Solirubrobacteraceae bacterium</name>
    <dbReference type="NCBI Taxonomy" id="1162706"/>
    <lineage>
        <taxon>Bacteria</taxon>
        <taxon>Bacillati</taxon>
        <taxon>Actinomycetota</taxon>
        <taxon>Thermoleophilia</taxon>
        <taxon>Solirubrobacterales</taxon>
        <taxon>Solirubrobacteraceae</taxon>
        <taxon>environmental samples</taxon>
    </lineage>
</organism>
<dbReference type="Pfam" id="PF01739">
    <property type="entry name" value="CheR"/>
    <property type="match status" value="1"/>
</dbReference>
<dbReference type="GO" id="GO:0008983">
    <property type="term" value="F:protein-glutamate O-methyltransferase activity"/>
    <property type="evidence" value="ECO:0007669"/>
    <property type="project" value="UniProtKB-EC"/>
</dbReference>
<name>A0A6J4S7V8_9ACTN</name>
<keyword evidence="4 8" id="KW-0808">Transferase</keyword>
<dbReference type="PRINTS" id="PR00996">
    <property type="entry name" value="CHERMTFRASE"/>
</dbReference>
<dbReference type="Pfam" id="PF03705">
    <property type="entry name" value="CheR_N"/>
    <property type="match status" value="1"/>
</dbReference>
<keyword evidence="3 8" id="KW-0489">Methyltransferase</keyword>
<feature type="region of interest" description="Disordered" evidence="6">
    <location>
        <begin position="1"/>
        <end position="27"/>
    </location>
</feature>
<evidence type="ECO:0000256" key="5">
    <source>
        <dbReference type="ARBA" id="ARBA00022691"/>
    </source>
</evidence>
<feature type="domain" description="CheR-type methyltransferase" evidence="7">
    <location>
        <begin position="36"/>
        <end position="295"/>
    </location>
</feature>
<dbReference type="PANTHER" id="PTHR24422">
    <property type="entry name" value="CHEMOTAXIS PROTEIN METHYLTRANSFERASE"/>
    <property type="match status" value="1"/>
</dbReference>
<dbReference type="EMBL" id="CADCVL010000362">
    <property type="protein sequence ID" value="CAA9491793.1"/>
    <property type="molecule type" value="Genomic_DNA"/>
</dbReference>
<dbReference type="InterPro" id="IPR050903">
    <property type="entry name" value="Bact_Chemotaxis_MeTrfase"/>
</dbReference>
<dbReference type="InterPro" id="IPR029063">
    <property type="entry name" value="SAM-dependent_MTases_sf"/>
</dbReference>
<dbReference type="InterPro" id="IPR022642">
    <property type="entry name" value="CheR_C"/>
</dbReference>
<keyword evidence="5" id="KW-0949">S-adenosyl-L-methionine</keyword>